<organism evidence="1 2">
    <name type="scientific">Shimia isoporae</name>
    <dbReference type="NCBI Taxonomy" id="647720"/>
    <lineage>
        <taxon>Bacteria</taxon>
        <taxon>Pseudomonadati</taxon>
        <taxon>Pseudomonadota</taxon>
        <taxon>Alphaproteobacteria</taxon>
        <taxon>Rhodobacterales</taxon>
        <taxon>Roseobacteraceae</taxon>
    </lineage>
</organism>
<gene>
    <name evidence="1" type="ORF">BXY66_0585</name>
</gene>
<sequence>MNLAVHVSANSFRNDGFGVFSREILQISLDYSD</sequence>
<dbReference type="Proteomes" id="UP000295673">
    <property type="component" value="Unassembled WGS sequence"/>
</dbReference>
<evidence type="ECO:0000313" key="1">
    <source>
        <dbReference type="EMBL" id="TCL08548.1"/>
    </source>
</evidence>
<accession>A0A4R1NTE6</accession>
<reference evidence="1 2" key="1">
    <citation type="submission" date="2019-03" db="EMBL/GenBank/DDBJ databases">
        <title>Genomic Encyclopedia of Archaeal and Bacterial Type Strains, Phase II (KMG-II): from individual species to whole genera.</title>
        <authorList>
            <person name="Goeker M."/>
        </authorList>
    </citation>
    <scope>NUCLEOTIDE SEQUENCE [LARGE SCALE GENOMIC DNA]</scope>
    <source>
        <strain evidence="1 2">DSM 26433</strain>
    </source>
</reference>
<dbReference type="EMBL" id="SMGR01000001">
    <property type="protein sequence ID" value="TCL08548.1"/>
    <property type="molecule type" value="Genomic_DNA"/>
</dbReference>
<evidence type="ECO:0000313" key="2">
    <source>
        <dbReference type="Proteomes" id="UP000295673"/>
    </source>
</evidence>
<name>A0A4R1NTE6_9RHOB</name>
<comment type="caution">
    <text evidence="1">The sequence shown here is derived from an EMBL/GenBank/DDBJ whole genome shotgun (WGS) entry which is preliminary data.</text>
</comment>
<keyword evidence="2" id="KW-1185">Reference proteome</keyword>
<dbReference type="AlphaFoldDB" id="A0A4R1NTE6"/>
<protein>
    <submittedName>
        <fullName evidence="1">Uncharacterized protein</fullName>
    </submittedName>
</protein>
<proteinExistence type="predicted"/>